<reference evidence="2 3" key="1">
    <citation type="submission" date="2019-03" db="EMBL/GenBank/DDBJ databases">
        <title>The genome sequence of a newly discovered highly antifungal drug resistant Aspergillus species, Aspergillus tanneri NIH 1004.</title>
        <authorList>
            <person name="Mounaud S."/>
            <person name="Singh I."/>
            <person name="Joardar V."/>
            <person name="Pakala S."/>
            <person name="Pakala S."/>
            <person name="Venepally P."/>
            <person name="Hoover J."/>
            <person name="Nierman W."/>
            <person name="Chung J."/>
            <person name="Losada L."/>
        </authorList>
    </citation>
    <scope>NUCLEOTIDE SEQUENCE [LARGE SCALE GENOMIC DNA]</scope>
    <source>
        <strain evidence="2 3">NIH1004</strain>
    </source>
</reference>
<accession>A0A4V3UMM0</accession>
<dbReference type="Proteomes" id="UP000308092">
    <property type="component" value="Unassembled WGS sequence"/>
</dbReference>
<evidence type="ECO:0000313" key="3">
    <source>
        <dbReference type="Proteomes" id="UP000308092"/>
    </source>
</evidence>
<organism evidence="2 3">
    <name type="scientific">Aspergillus tanneri</name>
    <dbReference type="NCBI Taxonomy" id="1220188"/>
    <lineage>
        <taxon>Eukaryota</taxon>
        <taxon>Fungi</taxon>
        <taxon>Dikarya</taxon>
        <taxon>Ascomycota</taxon>
        <taxon>Pezizomycotina</taxon>
        <taxon>Eurotiomycetes</taxon>
        <taxon>Eurotiomycetidae</taxon>
        <taxon>Eurotiales</taxon>
        <taxon>Aspergillaceae</taxon>
        <taxon>Aspergillus</taxon>
        <taxon>Aspergillus subgen. Circumdati</taxon>
    </lineage>
</organism>
<protein>
    <submittedName>
        <fullName evidence="2">Uncharacterized protein</fullName>
    </submittedName>
</protein>
<dbReference type="EMBL" id="SOSA01001037">
    <property type="protein sequence ID" value="THC87804.1"/>
    <property type="molecule type" value="Genomic_DNA"/>
</dbReference>
<evidence type="ECO:0000256" key="1">
    <source>
        <dbReference type="SAM" id="MobiDB-lite"/>
    </source>
</evidence>
<dbReference type="STRING" id="1220188.A0A4V3UMM0"/>
<dbReference type="AlphaFoldDB" id="A0A4V3UMM0"/>
<proteinExistence type="predicted"/>
<evidence type="ECO:0000313" key="2">
    <source>
        <dbReference type="EMBL" id="THC87804.1"/>
    </source>
</evidence>
<comment type="caution">
    <text evidence="2">The sequence shown here is derived from an EMBL/GenBank/DDBJ whole genome shotgun (WGS) entry which is preliminary data.</text>
</comment>
<gene>
    <name evidence="2" type="ORF">EYZ11_012747</name>
</gene>
<keyword evidence="3" id="KW-1185">Reference proteome</keyword>
<name>A0A4V3UMM0_9EURO</name>
<sequence length="99" mass="11102">MPRMRLAADINDADAPDGFTERVLQVRLADFWKINSVKLGSEHDVILAEESGMEVFQIFPSREKSYTYLSMVPSVTTSGQPSSRSQAKFNVSQSTNKPY</sequence>
<dbReference type="VEuPathDB" id="FungiDB:EYZ11_012747"/>
<feature type="region of interest" description="Disordered" evidence="1">
    <location>
        <begin position="75"/>
        <end position="99"/>
    </location>
</feature>